<feature type="domain" description="Phosphoribosyl-dephospho-CoA transferase MdcG C-terminal" evidence="3">
    <location>
        <begin position="81"/>
        <end position="194"/>
    </location>
</feature>
<proteinExistence type="predicted"/>
<feature type="domain" description="Phosphoribosyl-dephospho-CoA transferase MdcG N-terminal" evidence="4">
    <location>
        <begin position="4"/>
        <end position="75"/>
    </location>
</feature>
<comment type="caution">
    <text evidence="5">The sequence shown here is derived from an EMBL/GenBank/DDBJ whole genome shotgun (WGS) entry which is preliminary data.</text>
</comment>
<evidence type="ECO:0000313" key="6">
    <source>
        <dbReference type="Proteomes" id="UP000232062"/>
    </source>
</evidence>
<dbReference type="NCBIfam" id="NF002332">
    <property type="entry name" value="PRK01293.1"/>
    <property type="match status" value="1"/>
</dbReference>
<evidence type="ECO:0000256" key="2">
    <source>
        <dbReference type="ARBA" id="ARBA00022695"/>
    </source>
</evidence>
<dbReference type="InterPro" id="IPR017557">
    <property type="entry name" value="Holo-ACP_synthase"/>
</dbReference>
<sequence length="202" mass="22973">MNIRPHDLLWLQADTPLLDIKESWVAQQWNAQQPVVVRRDVMQQDRIPIGVRGSARHQRAAGWVRREDVMRIDTPEALMARASDSPFRAFPTVVALMQLHQQRWSWPWGVTGSTGFALATGLPVLHATSDLDLLIRAPLPLQTEEVAAWQQQLACLPCRADTQVETPVGAFALNEWLREGRVLLKTARGPRLTHLPWTEEMR</sequence>
<protein>
    <submittedName>
        <fullName evidence="5">Phosphoribosyl-dephospho-CoA transferase</fullName>
    </submittedName>
</protein>
<dbReference type="Pfam" id="PF20866">
    <property type="entry name" value="MdcG_N"/>
    <property type="match status" value="1"/>
</dbReference>
<dbReference type="Proteomes" id="UP000232062">
    <property type="component" value="Unassembled WGS sequence"/>
</dbReference>
<dbReference type="EMBL" id="PIQI01000026">
    <property type="protein sequence ID" value="PJZ03938.1"/>
    <property type="molecule type" value="Genomic_DNA"/>
</dbReference>
<dbReference type="RefSeq" id="WP_100703122.1">
    <property type="nucleotide sequence ID" value="NZ_MLFP01000009.1"/>
</dbReference>
<dbReference type="GO" id="GO:0016779">
    <property type="term" value="F:nucleotidyltransferase activity"/>
    <property type="evidence" value="ECO:0007669"/>
    <property type="project" value="UniProtKB-KW"/>
</dbReference>
<dbReference type="Pfam" id="PF10620">
    <property type="entry name" value="MdcG"/>
    <property type="match status" value="1"/>
</dbReference>
<evidence type="ECO:0000313" key="5">
    <source>
        <dbReference type="EMBL" id="PJZ03938.1"/>
    </source>
</evidence>
<evidence type="ECO:0000259" key="3">
    <source>
        <dbReference type="Pfam" id="PF10620"/>
    </source>
</evidence>
<accession>A0A2M9W8W8</accession>
<evidence type="ECO:0000259" key="4">
    <source>
        <dbReference type="Pfam" id="PF20866"/>
    </source>
</evidence>
<name>A0A2M9W8W8_9GAMM</name>
<dbReference type="InterPro" id="IPR049180">
    <property type="entry name" value="MdcG_C"/>
</dbReference>
<reference evidence="5 6" key="1">
    <citation type="submission" date="2017-11" db="EMBL/GenBank/DDBJ databases">
        <title>The genome sequence of Pantoea rodasii DSM 26611.</title>
        <authorList>
            <person name="Gao J."/>
            <person name="Mao X."/>
            <person name="Sun J."/>
        </authorList>
    </citation>
    <scope>NUCLEOTIDE SEQUENCE [LARGE SCALE GENOMIC DNA]</scope>
    <source>
        <strain evidence="5 6">DSM 26611</strain>
    </source>
</reference>
<gene>
    <name evidence="5" type="ORF">PRCB_18755</name>
</gene>
<dbReference type="AlphaFoldDB" id="A0A2M9W8W8"/>
<keyword evidence="6" id="KW-1185">Reference proteome</keyword>
<dbReference type="NCBIfam" id="TIGR03135">
    <property type="entry name" value="malonate_mdcG"/>
    <property type="match status" value="1"/>
</dbReference>
<evidence type="ECO:0000256" key="1">
    <source>
        <dbReference type="ARBA" id="ARBA00022679"/>
    </source>
</evidence>
<keyword evidence="2" id="KW-0548">Nucleotidyltransferase</keyword>
<dbReference type="STRING" id="1076549.HA45_13565"/>
<organism evidence="5 6">
    <name type="scientific">Pantoea rodasii</name>
    <dbReference type="NCBI Taxonomy" id="1076549"/>
    <lineage>
        <taxon>Bacteria</taxon>
        <taxon>Pseudomonadati</taxon>
        <taxon>Pseudomonadota</taxon>
        <taxon>Gammaproteobacteria</taxon>
        <taxon>Enterobacterales</taxon>
        <taxon>Erwiniaceae</taxon>
        <taxon>Pantoea</taxon>
    </lineage>
</organism>
<keyword evidence="1 5" id="KW-0808">Transferase</keyword>
<dbReference type="InterPro" id="IPR048903">
    <property type="entry name" value="MdcG_N"/>
</dbReference>
<dbReference type="OrthoDB" id="1275217at2"/>